<dbReference type="Pfam" id="PF04201">
    <property type="entry name" value="TPD52"/>
    <property type="match status" value="1"/>
</dbReference>
<dbReference type="PANTHER" id="PTHR19307">
    <property type="entry name" value="TUMOR PROTEIN D52"/>
    <property type="match status" value="1"/>
</dbReference>
<gene>
    <name evidence="4" type="ORF">SBAD_LOCUS3714</name>
</gene>
<dbReference type="GO" id="GO:0005737">
    <property type="term" value="C:cytoplasm"/>
    <property type="evidence" value="ECO:0007669"/>
    <property type="project" value="TreeGrafter"/>
</dbReference>
<comment type="similarity">
    <text evidence="1">Belongs to the TPD52 family.</text>
</comment>
<accession>A0A183IJB8</accession>
<evidence type="ECO:0000256" key="2">
    <source>
        <dbReference type="ARBA" id="ARBA00023054"/>
    </source>
</evidence>
<sequence>MPNPCLILSQTRDTKCKGEHDADKSSLTESEKEELIAELKRTEDDIQTLQQVIAARLKHANEIKRKLAITPWQEISHDVSEGLRTVKESEAFHVTNDLIHQATDALSTVGSKVSSKIGQLRSTSTFKSFEERVGSAYANVKNKIVTSTSSERLGPENDSSAPGQATAARSQPTTPPVPPS</sequence>
<feature type="region of interest" description="Disordered" evidence="3">
    <location>
        <begin position="1"/>
        <end position="31"/>
    </location>
</feature>
<evidence type="ECO:0000256" key="3">
    <source>
        <dbReference type="SAM" id="MobiDB-lite"/>
    </source>
</evidence>
<dbReference type="EMBL" id="UZAM01007907">
    <property type="protein sequence ID" value="VDP02129.1"/>
    <property type="molecule type" value="Genomic_DNA"/>
</dbReference>
<evidence type="ECO:0000256" key="1">
    <source>
        <dbReference type="ARBA" id="ARBA00005702"/>
    </source>
</evidence>
<proteinExistence type="inferred from homology"/>
<dbReference type="PANTHER" id="PTHR19307:SF14">
    <property type="entry name" value="TUMOR PROTEIN D52"/>
    <property type="match status" value="1"/>
</dbReference>
<dbReference type="Proteomes" id="UP000270296">
    <property type="component" value="Unassembled WGS sequence"/>
</dbReference>
<evidence type="ECO:0000313" key="6">
    <source>
        <dbReference type="WBParaSite" id="SBAD_0000388401-mRNA-1"/>
    </source>
</evidence>
<evidence type="ECO:0000313" key="4">
    <source>
        <dbReference type="EMBL" id="VDP02129.1"/>
    </source>
</evidence>
<dbReference type="WBParaSite" id="SBAD_0000388401-mRNA-1">
    <property type="protein sequence ID" value="SBAD_0000388401-mRNA-1"/>
    <property type="gene ID" value="SBAD_0000388401"/>
</dbReference>
<evidence type="ECO:0000313" key="5">
    <source>
        <dbReference type="Proteomes" id="UP000270296"/>
    </source>
</evidence>
<protein>
    <submittedName>
        <fullName evidence="6">Tumor protein D52</fullName>
    </submittedName>
</protein>
<dbReference type="AlphaFoldDB" id="A0A183IJB8"/>
<reference evidence="6" key="1">
    <citation type="submission" date="2016-06" db="UniProtKB">
        <authorList>
            <consortium name="WormBaseParasite"/>
        </authorList>
    </citation>
    <scope>IDENTIFICATION</scope>
</reference>
<name>A0A183IJB8_9BILA</name>
<feature type="compositionally biased region" description="Polar residues" evidence="3">
    <location>
        <begin position="145"/>
        <end position="172"/>
    </location>
</feature>
<dbReference type="OrthoDB" id="10000687at2759"/>
<dbReference type="InterPro" id="IPR007327">
    <property type="entry name" value="TPD52"/>
</dbReference>
<organism evidence="6">
    <name type="scientific">Soboliphyme baturini</name>
    <dbReference type="NCBI Taxonomy" id="241478"/>
    <lineage>
        <taxon>Eukaryota</taxon>
        <taxon>Metazoa</taxon>
        <taxon>Ecdysozoa</taxon>
        <taxon>Nematoda</taxon>
        <taxon>Enoplea</taxon>
        <taxon>Dorylaimia</taxon>
        <taxon>Dioctophymatida</taxon>
        <taxon>Dioctophymatoidea</taxon>
        <taxon>Soboliphymatidae</taxon>
        <taxon>Soboliphyme</taxon>
    </lineage>
</organism>
<feature type="region of interest" description="Disordered" evidence="3">
    <location>
        <begin position="145"/>
        <end position="180"/>
    </location>
</feature>
<feature type="compositionally biased region" description="Basic and acidic residues" evidence="3">
    <location>
        <begin position="12"/>
        <end position="31"/>
    </location>
</feature>
<reference evidence="4 5" key="2">
    <citation type="submission" date="2018-11" db="EMBL/GenBank/DDBJ databases">
        <authorList>
            <consortium name="Pathogen Informatics"/>
        </authorList>
    </citation>
    <scope>NUCLEOTIDE SEQUENCE [LARGE SCALE GENOMIC DNA]</scope>
</reference>
<keyword evidence="2" id="KW-0175">Coiled coil</keyword>
<keyword evidence="5" id="KW-1185">Reference proteome</keyword>